<dbReference type="EC" id="2.3.1.39" evidence="1"/>
<evidence type="ECO:0000256" key="2">
    <source>
        <dbReference type="ARBA" id="ARBA00022679"/>
    </source>
</evidence>
<gene>
    <name evidence="9" type="ORF">AF335_17300</name>
    <name evidence="8" type="ORF">FHS36_003658</name>
</gene>
<dbReference type="AlphaFoldDB" id="A0A2N8NUC0"/>
<keyword evidence="2" id="KW-0808">Transferase</keyword>
<dbReference type="GO" id="GO:0017000">
    <property type="term" value="P:antibiotic biosynthetic process"/>
    <property type="evidence" value="ECO:0007669"/>
    <property type="project" value="UniProtKB-KW"/>
</dbReference>
<dbReference type="InterPro" id="IPR001227">
    <property type="entry name" value="Ac_transferase_dom_sf"/>
</dbReference>
<dbReference type="PANTHER" id="PTHR42681:SF1">
    <property type="entry name" value="MALONYL-COA-ACYL CARRIER PROTEIN TRANSACYLASE, MITOCHONDRIAL"/>
    <property type="match status" value="1"/>
</dbReference>
<keyword evidence="10" id="KW-1185">Reference proteome</keyword>
<dbReference type="SMART" id="SM00827">
    <property type="entry name" value="PKS_AT"/>
    <property type="match status" value="1"/>
</dbReference>
<comment type="caution">
    <text evidence="9">The sequence shown here is derived from an EMBL/GenBank/DDBJ whole genome shotgun (WGS) entry which is preliminary data.</text>
</comment>
<dbReference type="Pfam" id="PF00698">
    <property type="entry name" value="Acyl_transf_1"/>
    <property type="match status" value="1"/>
</dbReference>
<dbReference type="InterPro" id="IPR036736">
    <property type="entry name" value="ACP-like_sf"/>
</dbReference>
<evidence type="ECO:0000313" key="10">
    <source>
        <dbReference type="Proteomes" id="UP000235945"/>
    </source>
</evidence>
<reference evidence="9" key="2">
    <citation type="submission" date="2015-07" db="EMBL/GenBank/DDBJ databases">
        <authorList>
            <person name="Noorani M."/>
        </authorList>
    </citation>
    <scope>NUCLEOTIDE SEQUENCE [LARGE SCALE GENOMIC DNA]</scope>
    <source>
        <strain evidence="9">ATCC 27428</strain>
    </source>
</reference>
<evidence type="ECO:0000256" key="3">
    <source>
        <dbReference type="ARBA" id="ARBA00023194"/>
    </source>
</evidence>
<dbReference type="SUPFAM" id="SSF55048">
    <property type="entry name" value="Probable ACP-binding domain of malonyl-CoA ACP transacylase"/>
    <property type="match status" value="1"/>
</dbReference>
<proteinExistence type="predicted"/>
<name>A0A2N8NUC0_STREU</name>
<sequence>MEVSVMYTAIQFPGLGGYVPGVLQRLATESQVSKLLAEVDRAARGYGVEPVSAALTDRDGPDIEELAVTPTRLHLASLVTGLVLYGEMVANGRPGDVLLGHSTGELTALAAAGALSVYDATCALGEREVALAEGDFAGGLTALRISARRADHLCGAVGGLWLRPSLFNAPQQTVVSGSVEELHRLEKAARSLGIQATRLLVAYPHHNPMLAGAARRVAEKTVHYRLDLPRIRVFSPLLGRLVQSVEDVRWIIDRHLTEPVRYMEALRALHGDLGVSAFFEAGPRPLLTQYAVECLPPGAELVGPPPGDPDGRDILEVLLSAGSADAAAPPFVRTSAPAAQQVRPVQAAAPASPAVPAPPVEPRSGLPERDRLVDELRRVFADALGYPEEVFTEDAHLEADLGIASVKKTDLLVELLDRYDLPTPPAELRLRDYNTLPKLADLMVLLAAEEADGPVGVMA</sequence>
<evidence type="ECO:0000313" key="11">
    <source>
        <dbReference type="Proteomes" id="UP000528608"/>
    </source>
</evidence>
<dbReference type="InterPro" id="IPR050858">
    <property type="entry name" value="Mal-CoA-ACP_Trans/PKS_FabD"/>
</dbReference>
<dbReference type="InterPro" id="IPR009081">
    <property type="entry name" value="PP-bd_ACP"/>
</dbReference>
<dbReference type="SUPFAM" id="SSF47336">
    <property type="entry name" value="ACP-like"/>
    <property type="match status" value="1"/>
</dbReference>
<evidence type="ECO:0000259" key="7">
    <source>
        <dbReference type="PROSITE" id="PS50075"/>
    </source>
</evidence>
<evidence type="ECO:0000256" key="4">
    <source>
        <dbReference type="ARBA" id="ARBA00023315"/>
    </source>
</evidence>
<feature type="region of interest" description="Disordered" evidence="6">
    <location>
        <begin position="342"/>
        <end position="367"/>
    </location>
</feature>
<dbReference type="Proteomes" id="UP000235945">
    <property type="component" value="Unassembled WGS sequence"/>
</dbReference>
<dbReference type="InterPro" id="IPR016036">
    <property type="entry name" value="Malonyl_transacylase_ACP-bd"/>
</dbReference>
<dbReference type="Proteomes" id="UP000528608">
    <property type="component" value="Unassembled WGS sequence"/>
</dbReference>
<protein>
    <recommendedName>
        <fullName evidence="1">[acyl-carrier-protein] S-malonyltransferase</fullName>
        <ecNumber evidence="1">2.3.1.39</ecNumber>
    </recommendedName>
</protein>
<feature type="domain" description="Carrier" evidence="7">
    <location>
        <begin position="367"/>
        <end position="447"/>
    </location>
</feature>
<dbReference type="Gene3D" id="1.10.1200.10">
    <property type="entry name" value="ACP-like"/>
    <property type="match status" value="1"/>
</dbReference>
<evidence type="ECO:0000256" key="1">
    <source>
        <dbReference type="ARBA" id="ARBA00013258"/>
    </source>
</evidence>
<dbReference type="GO" id="GO:0005829">
    <property type="term" value="C:cytosol"/>
    <property type="evidence" value="ECO:0007669"/>
    <property type="project" value="TreeGrafter"/>
</dbReference>
<keyword evidence="3" id="KW-0045">Antibiotic biosynthesis</keyword>
<dbReference type="RefSeq" id="WP_102919332.1">
    <property type="nucleotide sequence ID" value="NZ_JACHJF010000011.1"/>
</dbReference>
<evidence type="ECO:0000313" key="8">
    <source>
        <dbReference type="EMBL" id="MBB5120216.1"/>
    </source>
</evidence>
<feature type="compositionally biased region" description="Low complexity" evidence="6">
    <location>
        <begin position="342"/>
        <end position="352"/>
    </location>
</feature>
<evidence type="ECO:0000256" key="6">
    <source>
        <dbReference type="SAM" id="MobiDB-lite"/>
    </source>
</evidence>
<dbReference type="Gene3D" id="3.40.366.10">
    <property type="entry name" value="Malonyl-Coenzyme A Acyl Carrier Protein, domain 2"/>
    <property type="match status" value="1"/>
</dbReference>
<evidence type="ECO:0000313" key="9">
    <source>
        <dbReference type="EMBL" id="PNE32368.1"/>
    </source>
</evidence>
<dbReference type="PROSITE" id="PS50075">
    <property type="entry name" value="CARRIER"/>
    <property type="match status" value="1"/>
</dbReference>
<dbReference type="Pfam" id="PF00550">
    <property type="entry name" value="PP-binding"/>
    <property type="match status" value="1"/>
</dbReference>
<dbReference type="GO" id="GO:0006633">
    <property type="term" value="P:fatty acid biosynthetic process"/>
    <property type="evidence" value="ECO:0007669"/>
    <property type="project" value="TreeGrafter"/>
</dbReference>
<dbReference type="Gene3D" id="3.30.70.250">
    <property type="entry name" value="Malonyl-CoA ACP transacylase, ACP-binding"/>
    <property type="match status" value="1"/>
</dbReference>
<reference evidence="8 11" key="3">
    <citation type="submission" date="2020-08" db="EMBL/GenBank/DDBJ databases">
        <title>Genomic Encyclopedia of Type Strains, Phase III (KMG-III): the genomes of soil and plant-associated and newly described type strains.</title>
        <authorList>
            <person name="Whitman W."/>
        </authorList>
    </citation>
    <scope>NUCLEOTIDE SEQUENCE [LARGE SCALE GENOMIC DNA]</scope>
    <source>
        <strain evidence="8 11">CECT 3259</strain>
    </source>
</reference>
<dbReference type="OrthoDB" id="4286171at2"/>
<dbReference type="PANTHER" id="PTHR42681">
    <property type="entry name" value="MALONYL-COA-ACYL CARRIER PROTEIN TRANSACYLASE, MITOCHONDRIAL"/>
    <property type="match status" value="1"/>
</dbReference>
<organism evidence="9 10">
    <name type="scientific">Streptomyces eurocidicus</name>
    <name type="common">Streptoverticillium eurocidicus</name>
    <dbReference type="NCBI Taxonomy" id="66423"/>
    <lineage>
        <taxon>Bacteria</taxon>
        <taxon>Bacillati</taxon>
        <taxon>Actinomycetota</taxon>
        <taxon>Actinomycetes</taxon>
        <taxon>Kitasatosporales</taxon>
        <taxon>Streptomycetaceae</taxon>
        <taxon>Streptomyces</taxon>
    </lineage>
</organism>
<dbReference type="InterPro" id="IPR016035">
    <property type="entry name" value="Acyl_Trfase/lysoPLipase"/>
</dbReference>
<dbReference type="SUPFAM" id="SSF52151">
    <property type="entry name" value="FabD/lysophospholipase-like"/>
    <property type="match status" value="1"/>
</dbReference>
<dbReference type="EMBL" id="JACHJF010000011">
    <property type="protein sequence ID" value="MBB5120216.1"/>
    <property type="molecule type" value="Genomic_DNA"/>
</dbReference>
<evidence type="ECO:0000256" key="5">
    <source>
        <dbReference type="ARBA" id="ARBA00048462"/>
    </source>
</evidence>
<dbReference type="InterPro" id="IPR014043">
    <property type="entry name" value="Acyl_transferase_dom"/>
</dbReference>
<reference evidence="10" key="1">
    <citation type="submission" date="2015-07" db="EMBL/GenBank/DDBJ databases">
        <authorList>
            <person name="Graham D.E."/>
            <person name="Giannone R.J."/>
            <person name="Gulvik C.A."/>
            <person name="Hettich R.L."/>
            <person name="Klingeman D.M."/>
            <person name="Mahan K.M."/>
            <person name="Parry R.J."/>
            <person name="Spain J.C."/>
        </authorList>
    </citation>
    <scope>NUCLEOTIDE SEQUENCE [LARGE SCALE GENOMIC DNA]</scope>
    <source>
        <strain evidence="10">ATCC 27428</strain>
    </source>
</reference>
<dbReference type="EMBL" id="LGUI01000005">
    <property type="protein sequence ID" value="PNE32368.1"/>
    <property type="molecule type" value="Genomic_DNA"/>
</dbReference>
<accession>A0A2N8NUC0</accession>
<comment type="catalytic activity">
    <reaction evidence="5">
        <text>holo-[ACP] + malonyl-CoA = malonyl-[ACP] + CoA</text>
        <dbReference type="Rhea" id="RHEA:41792"/>
        <dbReference type="Rhea" id="RHEA-COMP:9623"/>
        <dbReference type="Rhea" id="RHEA-COMP:9685"/>
        <dbReference type="ChEBI" id="CHEBI:57287"/>
        <dbReference type="ChEBI" id="CHEBI:57384"/>
        <dbReference type="ChEBI" id="CHEBI:64479"/>
        <dbReference type="ChEBI" id="CHEBI:78449"/>
        <dbReference type="EC" id="2.3.1.39"/>
    </reaction>
</comment>
<dbReference type="GO" id="GO:0004314">
    <property type="term" value="F:[acyl-carrier-protein] S-malonyltransferase activity"/>
    <property type="evidence" value="ECO:0007669"/>
    <property type="project" value="UniProtKB-EC"/>
</dbReference>
<keyword evidence="4" id="KW-0012">Acyltransferase</keyword>